<keyword evidence="9" id="KW-0378">Hydrolase</keyword>
<evidence type="ECO:0000256" key="1">
    <source>
        <dbReference type="ARBA" id="ARBA00004141"/>
    </source>
</evidence>
<feature type="transmembrane region" description="Helical" evidence="7">
    <location>
        <begin position="199"/>
        <end position="219"/>
    </location>
</feature>
<dbReference type="SUPFAM" id="SSF144091">
    <property type="entry name" value="Rhomboid-like"/>
    <property type="match status" value="1"/>
</dbReference>
<dbReference type="GO" id="GO:0004252">
    <property type="term" value="F:serine-type endopeptidase activity"/>
    <property type="evidence" value="ECO:0007669"/>
    <property type="project" value="InterPro"/>
</dbReference>
<evidence type="ECO:0000256" key="6">
    <source>
        <dbReference type="ARBA" id="ARBA00023136"/>
    </source>
</evidence>
<evidence type="ECO:0000256" key="5">
    <source>
        <dbReference type="ARBA" id="ARBA00022989"/>
    </source>
</evidence>
<feature type="transmembrane region" description="Helical" evidence="7">
    <location>
        <begin position="131"/>
        <end position="151"/>
    </location>
</feature>
<dbReference type="Gene3D" id="1.20.1540.10">
    <property type="entry name" value="Rhomboid-like"/>
    <property type="match status" value="1"/>
</dbReference>
<organism evidence="9 10">
    <name type="scientific">Candidatus Muproteobacteria bacterium RBG_16_65_31</name>
    <dbReference type="NCBI Taxonomy" id="1817759"/>
    <lineage>
        <taxon>Bacteria</taxon>
        <taxon>Pseudomonadati</taxon>
        <taxon>Pseudomonadota</taxon>
        <taxon>Candidatus Muproteobacteria</taxon>
    </lineage>
</organism>
<keyword evidence="5 7" id="KW-1133">Transmembrane helix</keyword>
<feature type="transmembrane region" description="Helical" evidence="7">
    <location>
        <begin position="12"/>
        <end position="32"/>
    </location>
</feature>
<dbReference type="Proteomes" id="UP000179344">
    <property type="component" value="Unassembled WGS sequence"/>
</dbReference>
<feature type="domain" description="Peptidase S54 rhomboid" evidence="8">
    <location>
        <begin position="71"/>
        <end position="218"/>
    </location>
</feature>
<dbReference type="GO" id="GO:0016020">
    <property type="term" value="C:membrane"/>
    <property type="evidence" value="ECO:0007669"/>
    <property type="project" value="UniProtKB-SubCell"/>
</dbReference>
<dbReference type="FunFam" id="1.20.1540.10:FF:000027">
    <property type="entry name" value="Rhomboid family intramembrane serine protease"/>
    <property type="match status" value="1"/>
</dbReference>
<dbReference type="InterPro" id="IPR035952">
    <property type="entry name" value="Rhomboid-like_sf"/>
</dbReference>
<comment type="subcellular location">
    <subcellularLocation>
        <location evidence="1">Membrane</location>
        <topology evidence="1">Multi-pass membrane protein</topology>
    </subcellularLocation>
</comment>
<evidence type="ECO:0000256" key="2">
    <source>
        <dbReference type="ARBA" id="ARBA00022475"/>
    </source>
</evidence>
<evidence type="ECO:0000313" key="9">
    <source>
        <dbReference type="EMBL" id="OGI44051.1"/>
    </source>
</evidence>
<dbReference type="EMBL" id="MFST01000090">
    <property type="protein sequence ID" value="OGI44051.1"/>
    <property type="molecule type" value="Genomic_DNA"/>
</dbReference>
<dbReference type="PANTHER" id="PTHR43066:SF26">
    <property type="entry name" value="RHOMBOID PROTEASE GLPG"/>
    <property type="match status" value="1"/>
</dbReference>
<gene>
    <name evidence="9" type="ORF">A2V92_00370</name>
</gene>
<sequence length="233" mass="24989">MIPLRDDNPTTIQPFVTVALIAASTLVFLWQLTLGEKSLEAAIYGLGVVPATLLGGESLPPELYRVPAEITILTSMFLHGGWMHLIGNMLYLWIFGNNVEDAMGHVRFVFFYLLTGAAAALAQALPNAESAVPMIGASGAISGVLGAYLLLYPRAQVLVFLPLGYFSRLIHLPAMYVLGFWFVLQIINTALAPAAAGGGVAWGAHIGGFVAGMALIPLFKHRGVRLFAPPRHH</sequence>
<comment type="caution">
    <text evidence="9">The sequence shown here is derived from an EMBL/GenBank/DDBJ whole genome shotgun (WGS) entry which is preliminary data.</text>
</comment>
<evidence type="ECO:0000313" key="10">
    <source>
        <dbReference type="Proteomes" id="UP000179344"/>
    </source>
</evidence>
<evidence type="ECO:0000256" key="4">
    <source>
        <dbReference type="ARBA" id="ARBA00022692"/>
    </source>
</evidence>
<accession>A0A1F6TG04</accession>
<reference evidence="9 10" key="1">
    <citation type="journal article" date="2016" name="Nat. Commun.">
        <title>Thousands of microbial genomes shed light on interconnected biogeochemical processes in an aquifer system.</title>
        <authorList>
            <person name="Anantharaman K."/>
            <person name="Brown C.T."/>
            <person name="Hug L.A."/>
            <person name="Sharon I."/>
            <person name="Castelle C.J."/>
            <person name="Probst A.J."/>
            <person name="Thomas B.C."/>
            <person name="Singh A."/>
            <person name="Wilkins M.J."/>
            <person name="Karaoz U."/>
            <person name="Brodie E.L."/>
            <person name="Williams K.H."/>
            <person name="Hubbard S.S."/>
            <person name="Banfield J.F."/>
        </authorList>
    </citation>
    <scope>NUCLEOTIDE SEQUENCE [LARGE SCALE GENOMIC DNA]</scope>
</reference>
<dbReference type="AlphaFoldDB" id="A0A1F6TG04"/>
<dbReference type="PANTHER" id="PTHR43066">
    <property type="entry name" value="RHOMBOID-RELATED PROTEIN"/>
    <property type="match status" value="1"/>
</dbReference>
<proteinExistence type="predicted"/>
<keyword evidence="3" id="KW-0997">Cell inner membrane</keyword>
<evidence type="ECO:0000259" key="8">
    <source>
        <dbReference type="Pfam" id="PF01694"/>
    </source>
</evidence>
<dbReference type="GO" id="GO:0006508">
    <property type="term" value="P:proteolysis"/>
    <property type="evidence" value="ECO:0007669"/>
    <property type="project" value="UniProtKB-KW"/>
</dbReference>
<protein>
    <submittedName>
        <fullName evidence="9">Rhomboid family intramembrane serine protease</fullName>
    </submittedName>
</protein>
<evidence type="ECO:0000256" key="7">
    <source>
        <dbReference type="SAM" id="Phobius"/>
    </source>
</evidence>
<feature type="transmembrane region" description="Helical" evidence="7">
    <location>
        <begin position="163"/>
        <end position="187"/>
    </location>
</feature>
<keyword evidence="9" id="KW-0645">Protease</keyword>
<keyword evidence="4 7" id="KW-0812">Transmembrane</keyword>
<keyword evidence="6 7" id="KW-0472">Membrane</keyword>
<keyword evidence="2" id="KW-1003">Cell membrane</keyword>
<evidence type="ECO:0000256" key="3">
    <source>
        <dbReference type="ARBA" id="ARBA00022519"/>
    </source>
</evidence>
<feature type="transmembrane region" description="Helical" evidence="7">
    <location>
        <begin position="76"/>
        <end position="96"/>
    </location>
</feature>
<feature type="transmembrane region" description="Helical" evidence="7">
    <location>
        <begin position="108"/>
        <end position="125"/>
    </location>
</feature>
<name>A0A1F6TG04_9PROT</name>
<dbReference type="InterPro" id="IPR022764">
    <property type="entry name" value="Peptidase_S54_rhomboid_dom"/>
</dbReference>
<dbReference type="Pfam" id="PF01694">
    <property type="entry name" value="Rhomboid"/>
    <property type="match status" value="1"/>
</dbReference>